<organism evidence="1">
    <name type="scientific">marine sediment metagenome</name>
    <dbReference type="NCBI Taxonomy" id="412755"/>
    <lineage>
        <taxon>unclassified sequences</taxon>
        <taxon>metagenomes</taxon>
        <taxon>ecological metagenomes</taxon>
    </lineage>
</organism>
<comment type="caution">
    <text evidence="1">The sequence shown here is derived from an EMBL/GenBank/DDBJ whole genome shotgun (WGS) entry which is preliminary data.</text>
</comment>
<accession>A0A0F9DW20</accession>
<dbReference type="EMBL" id="LAZR01037555">
    <property type="protein sequence ID" value="KKL21896.1"/>
    <property type="molecule type" value="Genomic_DNA"/>
</dbReference>
<gene>
    <name evidence="1" type="ORF">LCGC14_2440860</name>
</gene>
<evidence type="ECO:0000313" key="1">
    <source>
        <dbReference type="EMBL" id="KKL21896.1"/>
    </source>
</evidence>
<name>A0A0F9DW20_9ZZZZ</name>
<reference evidence="1" key="1">
    <citation type="journal article" date="2015" name="Nature">
        <title>Complex archaea that bridge the gap between prokaryotes and eukaryotes.</title>
        <authorList>
            <person name="Spang A."/>
            <person name="Saw J.H."/>
            <person name="Jorgensen S.L."/>
            <person name="Zaremba-Niedzwiedzka K."/>
            <person name="Martijn J."/>
            <person name="Lind A.E."/>
            <person name="van Eijk R."/>
            <person name="Schleper C."/>
            <person name="Guy L."/>
            <person name="Ettema T.J."/>
        </authorList>
    </citation>
    <scope>NUCLEOTIDE SEQUENCE</scope>
</reference>
<feature type="non-terminal residue" evidence="1">
    <location>
        <position position="519"/>
    </location>
</feature>
<dbReference type="AlphaFoldDB" id="A0A0F9DW20"/>
<protein>
    <submittedName>
        <fullName evidence="1">Uncharacterized protein</fullName>
    </submittedName>
</protein>
<feature type="non-terminal residue" evidence="1">
    <location>
        <position position="1"/>
    </location>
</feature>
<proteinExistence type="predicted"/>
<sequence>TPRIIAEEVELKRSLKRMEVATNKAFRAGIKDANEKAAIKIQAGKERLQTVIAGKREQWKNVEFARQLVKDFVPKKDQHLFLNRLIRAKTEGGLDKIFDDIGKHIDKAKVNNSVDSIRRALKGAASKYRDKTGKFAKAPDEIRPILESLDKSMAGITKKSQTAGTDIQGFTQLADDMVSGLNSALAGKGEVLGIPAGLADDLYSLSVARGEKLTADEIETLANLTRMVIHRADQSHLIRMGDNIIAVEDAVANSFERVIARKVIPRKNPVTEPFKKLYGVDSDHPITLLEKMFGEGSNMSVLLDDLYEGETKAFGIMRNSYDIIKDYMIRNNLEDDVFKGLKKKVTVRMGGKDVKLTRDEVLGMAMSSRDPWVFDQMTRTAGYRIGGVDRFAASIDELADMFALLTPKEMKLGTVMFELNGNYLSQIVNEASLQLNGIKLATYPQYYPSHRALNEKLYGPSWAFRTAETQSNFMPRMGGTGRMRVNAFSRELMDYTQNAAMYNGTSASMRSLKTVLRNS</sequence>